<dbReference type="SUPFAM" id="SSF143011">
    <property type="entry name" value="RelE-like"/>
    <property type="match status" value="1"/>
</dbReference>
<gene>
    <name evidence="3" type="ORF">XE07_2191</name>
</gene>
<evidence type="ECO:0000256" key="1">
    <source>
        <dbReference type="ARBA" id="ARBA00022649"/>
    </source>
</evidence>
<accession>A0A124G2M7</accession>
<evidence type="ECO:0000313" key="4">
    <source>
        <dbReference type="Proteomes" id="UP000053961"/>
    </source>
</evidence>
<dbReference type="Gene3D" id="3.30.2310.20">
    <property type="entry name" value="RelE-like"/>
    <property type="match status" value="1"/>
</dbReference>
<reference evidence="4" key="1">
    <citation type="journal article" date="2015" name="MBio">
        <title>Genome-Resolved Metagenomic Analysis Reveals Roles for Candidate Phyla and Other Microbial Community Members in Biogeochemical Transformations in Oil Reservoirs.</title>
        <authorList>
            <person name="Hu P."/>
            <person name="Tom L."/>
            <person name="Singh A."/>
            <person name="Thomas B.C."/>
            <person name="Baker B.J."/>
            <person name="Piceno Y.M."/>
            <person name="Andersen G.L."/>
            <person name="Banfield J.F."/>
        </authorList>
    </citation>
    <scope>NUCLEOTIDE SEQUENCE [LARGE SCALE GENOMIC DNA]</scope>
</reference>
<dbReference type="Proteomes" id="UP000053961">
    <property type="component" value="Unassembled WGS sequence"/>
</dbReference>
<dbReference type="PATRIC" id="fig|301375.6.peg.485"/>
<feature type="coiled-coil region" evidence="2">
    <location>
        <begin position="8"/>
        <end position="35"/>
    </location>
</feature>
<dbReference type="EMBL" id="LGHB01000055">
    <property type="protein sequence ID" value="KUK94285.1"/>
    <property type="molecule type" value="Genomic_DNA"/>
</dbReference>
<evidence type="ECO:0000313" key="3">
    <source>
        <dbReference type="EMBL" id="KUK94285.1"/>
    </source>
</evidence>
<protein>
    <submittedName>
        <fullName evidence="3">Addiction module toxin, RelE/StbE family</fullName>
    </submittedName>
</protein>
<dbReference type="InterPro" id="IPR035093">
    <property type="entry name" value="RelE/ParE_toxin_dom_sf"/>
</dbReference>
<organism evidence="3 4">
    <name type="scientific">Methanothrix harundinacea</name>
    <dbReference type="NCBI Taxonomy" id="301375"/>
    <lineage>
        <taxon>Archaea</taxon>
        <taxon>Methanobacteriati</taxon>
        <taxon>Methanobacteriota</taxon>
        <taxon>Stenosarchaea group</taxon>
        <taxon>Methanomicrobia</taxon>
        <taxon>Methanotrichales</taxon>
        <taxon>Methanotrichaceae</taxon>
        <taxon>Methanothrix</taxon>
    </lineage>
</organism>
<keyword evidence="1" id="KW-1277">Toxin-antitoxin system</keyword>
<evidence type="ECO:0000256" key="2">
    <source>
        <dbReference type="SAM" id="Coils"/>
    </source>
</evidence>
<dbReference type="InterPro" id="IPR007712">
    <property type="entry name" value="RelE/ParE_toxin"/>
</dbReference>
<comment type="caution">
    <text evidence="3">The sequence shown here is derived from an EMBL/GenBank/DDBJ whole genome shotgun (WGS) entry which is preliminary data.</text>
</comment>
<sequence length="108" mass="12524">MTPNYFLTKRFINNYKKLTRKNRELKSQLDNKIEQIIDNPEIGAPKRHDLAGIRGVHIGPFVITYTVIKDTIFFITINHHDAVYGETSAILAQLVELYPRLWDDPQGD</sequence>
<proteinExistence type="predicted"/>
<keyword evidence="2" id="KW-0175">Coiled coil</keyword>
<dbReference type="NCBIfam" id="TIGR02385">
    <property type="entry name" value="RelE_StbE"/>
    <property type="match status" value="1"/>
</dbReference>
<dbReference type="AlphaFoldDB" id="A0A124G2M7"/>
<name>A0A124G2M7_9EURY</name>
<dbReference type="Pfam" id="PF05016">
    <property type="entry name" value="ParE_toxin"/>
    <property type="match status" value="1"/>
</dbReference>